<dbReference type="Pfam" id="PF13302">
    <property type="entry name" value="Acetyltransf_3"/>
    <property type="match status" value="1"/>
</dbReference>
<gene>
    <name evidence="2" type="ORF">SAMN05444338_10721</name>
</gene>
<dbReference type="GO" id="GO:0016747">
    <property type="term" value="F:acyltransferase activity, transferring groups other than amino-acyl groups"/>
    <property type="evidence" value="ECO:0007669"/>
    <property type="project" value="InterPro"/>
</dbReference>
<evidence type="ECO:0000313" key="2">
    <source>
        <dbReference type="EMBL" id="SDX09664.1"/>
    </source>
</evidence>
<dbReference type="OrthoDB" id="9811523at2"/>
<dbReference type="EMBL" id="FNMV01000007">
    <property type="protein sequence ID" value="SDX09664.1"/>
    <property type="molecule type" value="Genomic_DNA"/>
</dbReference>
<dbReference type="PANTHER" id="PTHR43792">
    <property type="entry name" value="GNAT FAMILY, PUTATIVE (AFU_ORTHOLOGUE AFUA_3G00765)-RELATED-RELATED"/>
    <property type="match status" value="1"/>
</dbReference>
<dbReference type="Gene3D" id="3.40.630.30">
    <property type="match status" value="1"/>
</dbReference>
<dbReference type="InterPro" id="IPR051531">
    <property type="entry name" value="N-acetyltransferase"/>
</dbReference>
<dbReference type="AlphaFoldDB" id="A0A1H2YYC9"/>
<dbReference type="InterPro" id="IPR000182">
    <property type="entry name" value="GNAT_dom"/>
</dbReference>
<evidence type="ECO:0000259" key="1">
    <source>
        <dbReference type="PROSITE" id="PS51186"/>
    </source>
</evidence>
<evidence type="ECO:0000313" key="3">
    <source>
        <dbReference type="Proteomes" id="UP000198569"/>
    </source>
</evidence>
<dbReference type="Proteomes" id="UP000198569">
    <property type="component" value="Unassembled WGS sequence"/>
</dbReference>
<dbReference type="InterPro" id="IPR016181">
    <property type="entry name" value="Acyl_CoA_acyltransferase"/>
</dbReference>
<dbReference type="RefSeq" id="WP_091431717.1">
    <property type="nucleotide sequence ID" value="NZ_FNMV01000007.1"/>
</dbReference>
<protein>
    <submittedName>
        <fullName evidence="2">Ribosomal-protein-alanine N-acetyltransferase</fullName>
    </submittedName>
</protein>
<keyword evidence="2" id="KW-0808">Transferase</keyword>
<keyword evidence="3" id="KW-1185">Reference proteome</keyword>
<name>A0A1H2YYC9_9FLAO</name>
<dbReference type="STRING" id="229203.SAMN05444338_10721"/>
<sequence length="177" mass="20699">MNFSPFPEIKSERLLLRKVEESDAPVILYLRSDATINQFIERPENRKTKTLEQALQFITDINQDFENNKSVTWGIVYNNQPELIGTICLWNFSENHTIAEVGYGLSPEFQNKGIMTEVLQRIIDFGFNELKLAKIEAFTHHKNESSKKILEKTGFHFMENRKDQQNDSNVIYELINK</sequence>
<organism evidence="2 3">
    <name type="scientific">Flavobacterium degerlachei</name>
    <dbReference type="NCBI Taxonomy" id="229203"/>
    <lineage>
        <taxon>Bacteria</taxon>
        <taxon>Pseudomonadati</taxon>
        <taxon>Bacteroidota</taxon>
        <taxon>Flavobacteriia</taxon>
        <taxon>Flavobacteriales</taxon>
        <taxon>Flavobacteriaceae</taxon>
        <taxon>Flavobacterium</taxon>
    </lineage>
</organism>
<dbReference type="SUPFAM" id="SSF55729">
    <property type="entry name" value="Acyl-CoA N-acyltransferases (Nat)"/>
    <property type="match status" value="1"/>
</dbReference>
<accession>A0A1H2YYC9</accession>
<reference evidence="3" key="1">
    <citation type="submission" date="2016-10" db="EMBL/GenBank/DDBJ databases">
        <authorList>
            <person name="Varghese N."/>
            <person name="Submissions S."/>
        </authorList>
    </citation>
    <scope>NUCLEOTIDE SEQUENCE [LARGE SCALE GENOMIC DNA]</scope>
    <source>
        <strain evidence="3">DSM 15718</strain>
    </source>
</reference>
<dbReference type="PROSITE" id="PS51186">
    <property type="entry name" value="GNAT"/>
    <property type="match status" value="1"/>
</dbReference>
<dbReference type="CDD" id="cd04301">
    <property type="entry name" value="NAT_SF"/>
    <property type="match status" value="1"/>
</dbReference>
<feature type="domain" description="N-acetyltransferase" evidence="1">
    <location>
        <begin position="14"/>
        <end position="177"/>
    </location>
</feature>
<proteinExistence type="predicted"/>